<dbReference type="EMBL" id="QJRX01000006">
    <property type="protein sequence ID" value="PYC23448.1"/>
    <property type="molecule type" value="Genomic_DNA"/>
</dbReference>
<protein>
    <submittedName>
        <fullName evidence="1">Uncharacterized protein</fullName>
    </submittedName>
</protein>
<dbReference type="RefSeq" id="WP_110682800.1">
    <property type="nucleotide sequence ID" value="NZ_CP154874.1"/>
</dbReference>
<dbReference type="Proteomes" id="UP000248146">
    <property type="component" value="Unassembled WGS sequence"/>
</dbReference>
<sequence>MSRLIPPHADSGALAGLGLLVIAGSLVLALGLGSSAALLEAQATPDPVQTLRNLLAAIRVGG</sequence>
<organism evidence="1 2">
    <name type="scientific">Aquipseudomonas alcaligenes</name>
    <name type="common">Pseudomonas alcaligenes</name>
    <dbReference type="NCBI Taxonomy" id="43263"/>
    <lineage>
        <taxon>Bacteria</taxon>
        <taxon>Pseudomonadati</taxon>
        <taxon>Pseudomonadota</taxon>
        <taxon>Gammaproteobacteria</taxon>
        <taxon>Pseudomonadales</taxon>
        <taxon>Pseudomonadaceae</taxon>
        <taxon>Aquipseudomonas</taxon>
    </lineage>
</organism>
<evidence type="ECO:0000313" key="2">
    <source>
        <dbReference type="Proteomes" id="UP000248146"/>
    </source>
</evidence>
<dbReference type="AlphaFoldDB" id="A0A2V4KUF0"/>
<name>A0A2V4KUF0_AQUAC</name>
<accession>A0A2V4KUF0</accession>
<comment type="caution">
    <text evidence="1">The sequence shown here is derived from an EMBL/GenBank/DDBJ whole genome shotgun (WGS) entry which is preliminary data.</text>
</comment>
<proteinExistence type="predicted"/>
<gene>
    <name evidence="1" type="ORF">DMO17_12405</name>
</gene>
<evidence type="ECO:0000313" key="1">
    <source>
        <dbReference type="EMBL" id="PYC23448.1"/>
    </source>
</evidence>
<reference evidence="1 2" key="1">
    <citation type="submission" date="2018-06" db="EMBL/GenBank/DDBJ databases">
        <title>Pseudomonas diversity within urban Lake Michigan freshwaters.</title>
        <authorList>
            <person name="Batrich M."/>
            <person name="Hatzopoulos T."/>
            <person name="Putonti C."/>
        </authorList>
    </citation>
    <scope>NUCLEOTIDE SEQUENCE [LARGE SCALE GENOMIC DNA]</scope>
    <source>
        <strain evidence="1 2">MB-090714</strain>
    </source>
</reference>